<feature type="transmembrane region" description="Helical" evidence="1">
    <location>
        <begin position="53"/>
        <end position="70"/>
    </location>
</feature>
<accession>A0AAU8ICF1</accession>
<keyword evidence="1" id="KW-1133">Transmembrane helix</keyword>
<gene>
    <name evidence="2" type="ORF">ABNN70_09290</name>
</gene>
<protein>
    <recommendedName>
        <fullName evidence="3">DUF1453 family protein</fullName>
    </recommendedName>
</protein>
<evidence type="ECO:0000313" key="2">
    <source>
        <dbReference type="EMBL" id="XCJ15911.1"/>
    </source>
</evidence>
<sequence length="167" mass="18789">MFLVTAVILLIIFSISQLREKPLTGKLYRLPLTLLLFSSCALSFMPSITPADWVMMTSAFIASLILGMVQGRYTPLINHGGAWYLSGSIMAVIVWFLSIPVRQFLKLMTVHLLSVTPALNGSAVFIFYFIYISGFLLGRYTMLLLRYPSLVTRTGKNEQKLRRMQAG</sequence>
<keyword evidence="1" id="KW-0812">Transmembrane</keyword>
<name>A0AAU8ICF1_9BACL</name>
<feature type="transmembrane region" description="Helical" evidence="1">
    <location>
        <begin position="28"/>
        <end position="46"/>
    </location>
</feature>
<feature type="transmembrane region" description="Helical" evidence="1">
    <location>
        <begin position="113"/>
        <end position="137"/>
    </location>
</feature>
<evidence type="ECO:0000256" key="1">
    <source>
        <dbReference type="SAM" id="Phobius"/>
    </source>
</evidence>
<feature type="transmembrane region" description="Helical" evidence="1">
    <location>
        <begin position="82"/>
        <end position="101"/>
    </location>
</feature>
<reference evidence="2" key="1">
    <citation type="submission" date="2024-06" db="EMBL/GenBank/DDBJ databases">
        <authorList>
            <person name="Fan A."/>
            <person name="Zhang F.Y."/>
            <person name="Zhang L."/>
        </authorList>
    </citation>
    <scope>NUCLEOTIDE SEQUENCE</scope>
    <source>
        <strain evidence="2">Y61</strain>
    </source>
</reference>
<evidence type="ECO:0008006" key="3">
    <source>
        <dbReference type="Google" id="ProtNLM"/>
    </source>
</evidence>
<dbReference type="AlphaFoldDB" id="A0AAU8ICF1"/>
<proteinExistence type="predicted"/>
<dbReference type="RefSeq" id="WP_353947637.1">
    <property type="nucleotide sequence ID" value="NZ_CP159510.1"/>
</dbReference>
<organism evidence="2">
    <name type="scientific">Sporolactobacillus sp. Y61</name>
    <dbReference type="NCBI Taxonomy" id="3160863"/>
    <lineage>
        <taxon>Bacteria</taxon>
        <taxon>Bacillati</taxon>
        <taxon>Bacillota</taxon>
        <taxon>Bacilli</taxon>
        <taxon>Bacillales</taxon>
        <taxon>Sporolactobacillaceae</taxon>
        <taxon>Sporolactobacillus</taxon>
    </lineage>
</organism>
<dbReference type="EMBL" id="CP159510">
    <property type="protein sequence ID" value="XCJ15911.1"/>
    <property type="molecule type" value="Genomic_DNA"/>
</dbReference>
<keyword evidence="1" id="KW-0472">Membrane</keyword>